<name>A0A200QG57_MACCD</name>
<reference evidence="2 3" key="1">
    <citation type="journal article" date="2017" name="Mol. Plant">
        <title>The Genome of Medicinal Plant Macleaya cordata Provides New Insights into Benzylisoquinoline Alkaloids Metabolism.</title>
        <authorList>
            <person name="Liu X."/>
            <person name="Liu Y."/>
            <person name="Huang P."/>
            <person name="Ma Y."/>
            <person name="Qing Z."/>
            <person name="Tang Q."/>
            <person name="Cao H."/>
            <person name="Cheng P."/>
            <person name="Zheng Y."/>
            <person name="Yuan Z."/>
            <person name="Zhou Y."/>
            <person name="Liu J."/>
            <person name="Tang Z."/>
            <person name="Zhuo Y."/>
            <person name="Zhang Y."/>
            <person name="Yu L."/>
            <person name="Huang J."/>
            <person name="Yang P."/>
            <person name="Peng Q."/>
            <person name="Zhang J."/>
            <person name="Jiang W."/>
            <person name="Zhang Z."/>
            <person name="Lin K."/>
            <person name="Ro D.K."/>
            <person name="Chen X."/>
            <person name="Xiong X."/>
            <person name="Shang Y."/>
            <person name="Huang S."/>
            <person name="Zeng J."/>
        </authorList>
    </citation>
    <scope>NUCLEOTIDE SEQUENCE [LARGE SCALE GENOMIC DNA]</scope>
    <source>
        <strain evidence="3">cv. BLH2017</strain>
        <tissue evidence="2">Root</tissue>
    </source>
</reference>
<dbReference type="EMBL" id="MVGT01002069">
    <property type="protein sequence ID" value="OVA09454.1"/>
    <property type="molecule type" value="Genomic_DNA"/>
</dbReference>
<comment type="caution">
    <text evidence="2">The sequence shown here is derived from an EMBL/GenBank/DDBJ whole genome shotgun (WGS) entry which is preliminary data.</text>
</comment>
<accession>A0A200QG57</accession>
<dbReference type="AlphaFoldDB" id="A0A200QG57"/>
<protein>
    <submittedName>
        <fullName evidence="2">Uncharacterized protein</fullName>
    </submittedName>
</protein>
<feature type="region of interest" description="Disordered" evidence="1">
    <location>
        <begin position="33"/>
        <end position="52"/>
    </location>
</feature>
<organism evidence="2 3">
    <name type="scientific">Macleaya cordata</name>
    <name type="common">Five-seeded plume-poppy</name>
    <name type="synonym">Bocconia cordata</name>
    <dbReference type="NCBI Taxonomy" id="56857"/>
    <lineage>
        <taxon>Eukaryota</taxon>
        <taxon>Viridiplantae</taxon>
        <taxon>Streptophyta</taxon>
        <taxon>Embryophyta</taxon>
        <taxon>Tracheophyta</taxon>
        <taxon>Spermatophyta</taxon>
        <taxon>Magnoliopsida</taxon>
        <taxon>Ranunculales</taxon>
        <taxon>Papaveraceae</taxon>
        <taxon>Papaveroideae</taxon>
        <taxon>Macleaya</taxon>
    </lineage>
</organism>
<evidence type="ECO:0000313" key="2">
    <source>
        <dbReference type="EMBL" id="OVA09454.1"/>
    </source>
</evidence>
<gene>
    <name evidence="2" type="ORF">BVC80_7767g3</name>
</gene>
<proteinExistence type="predicted"/>
<dbReference type="InParanoid" id="A0A200QG57"/>
<evidence type="ECO:0000313" key="3">
    <source>
        <dbReference type="Proteomes" id="UP000195402"/>
    </source>
</evidence>
<keyword evidence="3" id="KW-1185">Reference proteome</keyword>
<feature type="compositionally biased region" description="Basic and acidic residues" evidence="1">
    <location>
        <begin position="33"/>
        <end position="45"/>
    </location>
</feature>
<sequence length="104" mass="11684">MNRRESEKQKEIQMYNNELSNEYIGDDECMHVSRLEDSPPERTAADGDEEEEDVVVVDSTLSLSLFANASKPMKLKEGNLRTQDGFGLSLDIKSPSFIPSSQLT</sequence>
<dbReference type="Proteomes" id="UP000195402">
    <property type="component" value="Unassembled WGS sequence"/>
</dbReference>
<evidence type="ECO:0000256" key="1">
    <source>
        <dbReference type="SAM" id="MobiDB-lite"/>
    </source>
</evidence>